<comment type="caution">
    <text evidence="3">The sequence shown here is derived from an EMBL/GenBank/DDBJ whole genome shotgun (WGS) entry which is preliminary data.</text>
</comment>
<dbReference type="RefSeq" id="XP_060336813.1">
    <property type="nucleotide sequence ID" value="XM_060467059.1"/>
</dbReference>
<feature type="non-terminal residue" evidence="3">
    <location>
        <position position="1"/>
    </location>
</feature>
<dbReference type="SUPFAM" id="SSF88798">
    <property type="entry name" value="N-terminal, heterodimerisation domain of RBP7 (RpoE)"/>
    <property type="match status" value="1"/>
</dbReference>
<keyword evidence="4" id="KW-1185">Reference proteome</keyword>
<reference evidence="3" key="1">
    <citation type="submission" date="2023-06" db="EMBL/GenBank/DDBJ databases">
        <authorList>
            <consortium name="Lawrence Berkeley National Laboratory"/>
            <person name="Ahrendt S."/>
            <person name="Sahu N."/>
            <person name="Indic B."/>
            <person name="Wong-Bajracharya J."/>
            <person name="Merenyi Z."/>
            <person name="Ke H.-M."/>
            <person name="Monk M."/>
            <person name="Kocsube S."/>
            <person name="Drula E."/>
            <person name="Lipzen A."/>
            <person name="Balint B."/>
            <person name="Henrissat B."/>
            <person name="Andreopoulos B."/>
            <person name="Martin F.M."/>
            <person name="Harder C.B."/>
            <person name="Rigling D."/>
            <person name="Ford K.L."/>
            <person name="Foster G.D."/>
            <person name="Pangilinan J."/>
            <person name="Papanicolaou A."/>
            <person name="Barry K."/>
            <person name="LaButti K."/>
            <person name="Viragh M."/>
            <person name="Koriabine M."/>
            <person name="Yan M."/>
            <person name="Riley R."/>
            <person name="Champramary S."/>
            <person name="Plett K.L."/>
            <person name="Tsai I.J."/>
            <person name="Slot J."/>
            <person name="Sipos G."/>
            <person name="Plett J."/>
            <person name="Nagy L.G."/>
            <person name="Grigoriev I.V."/>
        </authorList>
    </citation>
    <scope>NUCLEOTIDE SEQUENCE</scope>
    <source>
        <strain evidence="3">CCBAS 213</strain>
    </source>
</reference>
<dbReference type="GO" id="GO:0000428">
    <property type="term" value="C:DNA-directed RNA polymerase complex"/>
    <property type="evidence" value="ECO:0007669"/>
    <property type="project" value="UniProtKB-KW"/>
</dbReference>
<keyword evidence="2" id="KW-0804">Transcription</keyword>
<evidence type="ECO:0000313" key="3">
    <source>
        <dbReference type="EMBL" id="KAK0465986.1"/>
    </source>
</evidence>
<dbReference type="Gene3D" id="3.30.1490.120">
    <property type="entry name" value="RNA polymerase Rpb7-like, N-terminal domain"/>
    <property type="match status" value="1"/>
</dbReference>
<keyword evidence="1" id="KW-0240">DNA-directed RNA polymerase</keyword>
<evidence type="ECO:0000313" key="4">
    <source>
        <dbReference type="Proteomes" id="UP001175211"/>
    </source>
</evidence>
<sequence length="148" mass="16922">LMLSQDTISTHPLSFGIPPKTCLTNLCQSSVACDIVFDLMQAGEGQVQYGDGVLYCRVVFCLVIFRPFTLMTDVIESLDADSILCTFPDRPHLPTLSNWFHFIVPESELTTSSELLDMDIMSRMYIDTEEVVYMRVEVDEFLDDEEYR</sequence>
<dbReference type="InterPro" id="IPR036898">
    <property type="entry name" value="RNA_pol_Rpb7-like_N_sf"/>
</dbReference>
<accession>A0AA39T5J3</accession>
<dbReference type="GeneID" id="85350607"/>
<proteinExistence type="predicted"/>
<evidence type="ECO:0000256" key="1">
    <source>
        <dbReference type="ARBA" id="ARBA00022478"/>
    </source>
</evidence>
<dbReference type="Proteomes" id="UP001175211">
    <property type="component" value="Unassembled WGS sequence"/>
</dbReference>
<protein>
    <submittedName>
        <fullName evidence="3">Uncharacterized protein</fullName>
    </submittedName>
</protein>
<evidence type="ECO:0000256" key="2">
    <source>
        <dbReference type="ARBA" id="ARBA00023163"/>
    </source>
</evidence>
<organism evidence="3 4">
    <name type="scientific">Armillaria tabescens</name>
    <name type="common">Ringless honey mushroom</name>
    <name type="synonym">Agaricus tabescens</name>
    <dbReference type="NCBI Taxonomy" id="1929756"/>
    <lineage>
        <taxon>Eukaryota</taxon>
        <taxon>Fungi</taxon>
        <taxon>Dikarya</taxon>
        <taxon>Basidiomycota</taxon>
        <taxon>Agaricomycotina</taxon>
        <taxon>Agaricomycetes</taxon>
        <taxon>Agaricomycetidae</taxon>
        <taxon>Agaricales</taxon>
        <taxon>Marasmiineae</taxon>
        <taxon>Physalacriaceae</taxon>
        <taxon>Desarmillaria</taxon>
    </lineage>
</organism>
<gene>
    <name evidence="3" type="ORF">EV420DRAFT_1261324</name>
</gene>
<dbReference type="EMBL" id="JAUEPS010000004">
    <property type="protein sequence ID" value="KAK0465986.1"/>
    <property type="molecule type" value="Genomic_DNA"/>
</dbReference>
<name>A0AA39T5J3_ARMTA</name>
<dbReference type="AlphaFoldDB" id="A0AA39T5J3"/>